<dbReference type="SUPFAM" id="SSF48230">
    <property type="entry name" value="Chondroitin AC/alginate lyase"/>
    <property type="match status" value="1"/>
</dbReference>
<dbReference type="PANTHER" id="PTHR38045">
    <property type="entry name" value="CHROMOSOME 1, WHOLE GENOME SHOTGUN SEQUENCE"/>
    <property type="match status" value="1"/>
</dbReference>
<dbReference type="Proteomes" id="UP000663841">
    <property type="component" value="Unassembled WGS sequence"/>
</dbReference>
<evidence type="ECO:0000259" key="4">
    <source>
        <dbReference type="Pfam" id="PF07940"/>
    </source>
</evidence>
<evidence type="ECO:0000256" key="2">
    <source>
        <dbReference type="SAM" id="MobiDB-lite"/>
    </source>
</evidence>
<dbReference type="AlphaFoldDB" id="A0A8H2X982"/>
<comment type="subcellular location">
    <subcellularLocation>
        <location evidence="1">Cell envelope</location>
    </subcellularLocation>
</comment>
<name>A0A8H2X982_9AGAM</name>
<evidence type="ECO:0000256" key="3">
    <source>
        <dbReference type="SAM" id="Phobius"/>
    </source>
</evidence>
<dbReference type="Pfam" id="PF07940">
    <property type="entry name" value="Hepar_II_III_C"/>
    <property type="match status" value="1"/>
</dbReference>
<evidence type="ECO:0000256" key="1">
    <source>
        <dbReference type="ARBA" id="ARBA00004196"/>
    </source>
</evidence>
<sequence>MTPLRGFQGPTCQWYIKRQRHPFPHTSPFPLPPLLLFSRLTRPTLSTFSSSTFGCRANMAGSYDAGQRHSDVRYHEANNPYGSGDPYYNGSQSAFGNVPEKKKTGISPWVKFGIPVLVVVIIAAVVGGVVGSRNSKKDNAATSSNSSGGGKNNNSPAAESSAASVKNAIGRFATATDSMSNPVYPSTTNTAAFTAPTFGATGNTALSWPADSFKPSNPSATSVRTDRPRIIAPAYKWAALPTLIQTDPYLKGWNDTIFSNAQTYYDQPVKAYFLDGGNGILDLAREVKMRVKAWAYVYRMTNDTKWVDRTWKELENAAGNGTASFGTNGNNWYTGHFLDVAEFTNAFAIGYDWMYDAWTPTQREAIMWSIITLGLRWGVASYNDPTSHGSFGWWQNNVNGNWNCVCNGGLTVGALAILGDDPTGTAETMLGLTIPNAQQNCVRGPSSDGTWSETPNYWYFGTTGHAEMASALLTATGSTYDLTTPNYNLTGLYHMHVYGPVAKFDYADTGPNKFSTTANSMMFYGSFFNEARYTLFQRDRADAAEPWSMFWYDPSITGAFWDGMPLDHYFDNDLDQWAAMRSSWTDSNALYVAMKSGNHTGHQTHGDLDAGTFVLDAMGQRWAGELGNGDYLSEGYFSNESQNSQRWLYYRKRTEGQNTLVVNGDNQNVNAQPTCNYGSTGDRQGSSTVYSVDSGSAAFFTTDLTSTYNGQNIKRGVRVLNGRKQVLVQDDLSGVTQSVEWRMHTNATVTIDTAGTTATLKLGGQTMEVKILNAGSGVAFTTKDAVRASTDPALPANQVDQPNPGVTVLCITLATGGTQSLQVLFNPQWPGMSASDFKTPASVSLDQWSLTSHN</sequence>
<comment type="caution">
    <text evidence="5">The sequence shown here is derived from an EMBL/GenBank/DDBJ whole genome shotgun (WGS) entry which is preliminary data.</text>
</comment>
<dbReference type="Gene3D" id="1.50.10.100">
    <property type="entry name" value="Chondroitin AC/alginate lyase"/>
    <property type="match status" value="1"/>
</dbReference>
<dbReference type="EMBL" id="CAJMWW010000075">
    <property type="protein sequence ID" value="CAE6420898.1"/>
    <property type="molecule type" value="Genomic_DNA"/>
</dbReference>
<keyword evidence="3" id="KW-1133">Transmembrane helix</keyword>
<dbReference type="GO" id="GO:0016829">
    <property type="term" value="F:lyase activity"/>
    <property type="evidence" value="ECO:0007669"/>
    <property type="project" value="InterPro"/>
</dbReference>
<dbReference type="PANTHER" id="PTHR38045:SF1">
    <property type="entry name" value="HEPARINASE II_III-LIKE PROTEIN"/>
    <property type="match status" value="1"/>
</dbReference>
<feature type="compositionally biased region" description="Low complexity" evidence="2">
    <location>
        <begin position="140"/>
        <end position="162"/>
    </location>
</feature>
<reference evidence="5" key="1">
    <citation type="submission" date="2021-01" db="EMBL/GenBank/DDBJ databases">
        <authorList>
            <person name="Kaushik A."/>
        </authorList>
    </citation>
    <scope>NUCLEOTIDE SEQUENCE</scope>
    <source>
        <strain evidence="5">AG3-T5</strain>
    </source>
</reference>
<keyword evidence="3" id="KW-0812">Transmembrane</keyword>
<keyword evidence="3" id="KW-0472">Membrane</keyword>
<protein>
    <recommendedName>
        <fullName evidence="4">Heparinase II/III-like C-terminal domain-containing protein</fullName>
    </recommendedName>
</protein>
<accession>A0A8H2X982</accession>
<organism evidence="5 6">
    <name type="scientific">Rhizoctonia solani</name>
    <dbReference type="NCBI Taxonomy" id="456999"/>
    <lineage>
        <taxon>Eukaryota</taxon>
        <taxon>Fungi</taxon>
        <taxon>Dikarya</taxon>
        <taxon>Basidiomycota</taxon>
        <taxon>Agaricomycotina</taxon>
        <taxon>Agaricomycetes</taxon>
        <taxon>Cantharellales</taxon>
        <taxon>Ceratobasidiaceae</taxon>
        <taxon>Rhizoctonia</taxon>
    </lineage>
</organism>
<proteinExistence type="predicted"/>
<dbReference type="InterPro" id="IPR008929">
    <property type="entry name" value="Chondroitin_lyas"/>
</dbReference>
<feature type="domain" description="Heparinase II/III-like C-terminal" evidence="4">
    <location>
        <begin position="580"/>
        <end position="768"/>
    </location>
</feature>
<gene>
    <name evidence="5" type="ORF">RDB_LOCUS45001</name>
</gene>
<evidence type="ECO:0000313" key="5">
    <source>
        <dbReference type="EMBL" id="CAE6420898.1"/>
    </source>
</evidence>
<feature type="transmembrane region" description="Helical" evidence="3">
    <location>
        <begin position="109"/>
        <end position="130"/>
    </location>
</feature>
<evidence type="ECO:0000313" key="6">
    <source>
        <dbReference type="Proteomes" id="UP000663841"/>
    </source>
</evidence>
<dbReference type="Gene3D" id="2.70.98.70">
    <property type="match status" value="1"/>
</dbReference>
<feature type="region of interest" description="Disordered" evidence="2">
    <location>
        <begin position="133"/>
        <end position="162"/>
    </location>
</feature>
<dbReference type="InterPro" id="IPR012480">
    <property type="entry name" value="Hepar_II_III_C"/>
</dbReference>